<dbReference type="Gene3D" id="6.10.160.10">
    <property type="match status" value="1"/>
</dbReference>
<sequence>MPRVKGGTVTRKRRKKVLKLAKGYRGSKHITFKAAHTQIMVSYRYAFRDRRQRKRDFRKLWIARINAAARLNEISYSKLMHGLKLANVDINRKMLAQIAIEDPKAFTSLVDTAKKALA</sequence>
<dbReference type="GO" id="GO:0006412">
    <property type="term" value="P:translation"/>
    <property type="evidence" value="ECO:0007669"/>
    <property type="project" value="InterPro"/>
</dbReference>
<evidence type="ECO:0000256" key="5">
    <source>
        <dbReference type="ARBA" id="ARBA00023274"/>
    </source>
</evidence>
<accession>A0A0R1JEK4</accession>
<dbReference type="GO" id="GO:0005840">
    <property type="term" value="C:ribosome"/>
    <property type="evidence" value="ECO:0007669"/>
    <property type="project" value="UniProtKB-KW"/>
</dbReference>
<dbReference type="PATRIC" id="fig|1423811.3.peg.32"/>
<reference evidence="10 11" key="1">
    <citation type="journal article" date="2015" name="Genome Announc.">
        <title>Expanding the biotechnology potential of lactobacilli through comparative genomics of 213 strains and associated genera.</title>
        <authorList>
            <person name="Sun Z."/>
            <person name="Harris H.M."/>
            <person name="McCann A."/>
            <person name="Guo C."/>
            <person name="Argimon S."/>
            <person name="Zhang W."/>
            <person name="Yang X."/>
            <person name="Jeffery I.B."/>
            <person name="Cooney J.C."/>
            <person name="Kagawa T.F."/>
            <person name="Liu W."/>
            <person name="Song Y."/>
            <person name="Salvetti E."/>
            <person name="Wrobel A."/>
            <person name="Rasinkangas P."/>
            <person name="Parkhill J."/>
            <person name="Rea M.C."/>
            <person name="O'Sullivan O."/>
            <person name="Ritari J."/>
            <person name="Douillard F.P."/>
            <person name="Paul Ross R."/>
            <person name="Yang R."/>
            <person name="Briner A.E."/>
            <person name="Felis G.E."/>
            <person name="de Vos W.M."/>
            <person name="Barrangou R."/>
            <person name="Klaenhammer T.R."/>
            <person name="Caufield P.W."/>
            <person name="Cui Y."/>
            <person name="Zhang H."/>
            <person name="O'Toole P.W."/>
        </authorList>
    </citation>
    <scope>NUCLEOTIDE SEQUENCE [LARGE SCALE GENOMIC DNA]</scope>
    <source>
        <strain evidence="10 11">DSM 20183</strain>
    </source>
</reference>
<evidence type="ECO:0000256" key="3">
    <source>
        <dbReference type="ARBA" id="ARBA00022884"/>
    </source>
</evidence>
<dbReference type="OrthoDB" id="9808966at2"/>
<keyword evidence="4 8" id="KW-0689">Ribosomal protein</keyword>
<dbReference type="GO" id="GO:0003735">
    <property type="term" value="F:structural constituent of ribosome"/>
    <property type="evidence" value="ECO:0007669"/>
    <property type="project" value="InterPro"/>
</dbReference>
<dbReference type="RefSeq" id="WP_057763537.1">
    <property type="nucleotide sequence ID" value="NZ_AZDG01000001.1"/>
</dbReference>
<evidence type="ECO:0000256" key="2">
    <source>
        <dbReference type="ARBA" id="ARBA00022730"/>
    </source>
</evidence>
<evidence type="ECO:0000256" key="1">
    <source>
        <dbReference type="ARBA" id="ARBA00007698"/>
    </source>
</evidence>
<protein>
    <recommendedName>
        <fullName evidence="7 8">Large ribosomal subunit protein bL20</fullName>
    </recommendedName>
</protein>
<keyword evidence="11" id="KW-1185">Reference proteome</keyword>
<evidence type="ECO:0000256" key="6">
    <source>
        <dbReference type="ARBA" id="ARBA00024775"/>
    </source>
</evidence>
<dbReference type="NCBIfam" id="TIGR01032">
    <property type="entry name" value="rplT_bact"/>
    <property type="match status" value="1"/>
</dbReference>
<comment type="similarity">
    <text evidence="1 8 9">Belongs to the bacterial ribosomal protein bL20 family.</text>
</comment>
<evidence type="ECO:0000256" key="9">
    <source>
        <dbReference type="RuleBase" id="RU000560"/>
    </source>
</evidence>
<dbReference type="Proteomes" id="UP000050929">
    <property type="component" value="Unassembled WGS sequence"/>
</dbReference>
<comment type="caution">
    <text evidence="10">The sequence shown here is derived from an EMBL/GenBank/DDBJ whole genome shotgun (WGS) entry which is preliminary data.</text>
</comment>
<dbReference type="AlphaFoldDB" id="A0A0R1JEK4"/>
<dbReference type="InterPro" id="IPR035566">
    <property type="entry name" value="Ribosomal_protein_bL20_C"/>
</dbReference>
<dbReference type="InterPro" id="IPR005813">
    <property type="entry name" value="Ribosomal_bL20"/>
</dbReference>
<dbReference type="InterPro" id="IPR049946">
    <property type="entry name" value="RIBOSOMAL_L20_CS"/>
</dbReference>
<dbReference type="PRINTS" id="PR00062">
    <property type="entry name" value="RIBOSOMALL20"/>
</dbReference>
<gene>
    <name evidence="8" type="primary">rplT</name>
    <name evidence="10" type="ORF">FC72_GL000032</name>
</gene>
<proteinExistence type="inferred from homology"/>
<evidence type="ECO:0000313" key="11">
    <source>
        <dbReference type="Proteomes" id="UP000050929"/>
    </source>
</evidence>
<dbReference type="FunFam" id="1.10.1900.20:FF:000001">
    <property type="entry name" value="50S ribosomal protein L20"/>
    <property type="match status" value="1"/>
</dbReference>
<evidence type="ECO:0000313" key="10">
    <source>
        <dbReference type="EMBL" id="KRK65591.1"/>
    </source>
</evidence>
<keyword evidence="2 8" id="KW-0699">rRNA-binding</keyword>
<dbReference type="PANTHER" id="PTHR10986">
    <property type="entry name" value="39S RIBOSOMAL PROTEIN L20"/>
    <property type="match status" value="1"/>
</dbReference>
<dbReference type="Pfam" id="PF00453">
    <property type="entry name" value="Ribosomal_L20"/>
    <property type="match status" value="1"/>
</dbReference>
<dbReference type="CDD" id="cd07026">
    <property type="entry name" value="Ribosomal_L20"/>
    <property type="match status" value="1"/>
</dbReference>
<name>A0A0R1JEK4_9LACO</name>
<dbReference type="GO" id="GO:0019843">
    <property type="term" value="F:rRNA binding"/>
    <property type="evidence" value="ECO:0007669"/>
    <property type="project" value="UniProtKB-UniRule"/>
</dbReference>
<organism evidence="10 11">
    <name type="scientific">Companilactobacillus tucceti DSM 20183</name>
    <dbReference type="NCBI Taxonomy" id="1423811"/>
    <lineage>
        <taxon>Bacteria</taxon>
        <taxon>Bacillati</taxon>
        <taxon>Bacillota</taxon>
        <taxon>Bacilli</taxon>
        <taxon>Lactobacillales</taxon>
        <taxon>Lactobacillaceae</taxon>
        <taxon>Companilactobacillus</taxon>
    </lineage>
</organism>
<evidence type="ECO:0000256" key="4">
    <source>
        <dbReference type="ARBA" id="ARBA00022980"/>
    </source>
</evidence>
<dbReference type="HAMAP" id="MF_00382">
    <property type="entry name" value="Ribosomal_bL20"/>
    <property type="match status" value="1"/>
</dbReference>
<dbReference type="GO" id="GO:1990904">
    <property type="term" value="C:ribonucleoprotein complex"/>
    <property type="evidence" value="ECO:0007669"/>
    <property type="project" value="UniProtKB-KW"/>
</dbReference>
<evidence type="ECO:0000256" key="8">
    <source>
        <dbReference type="HAMAP-Rule" id="MF_00382"/>
    </source>
</evidence>
<dbReference type="GO" id="GO:0000027">
    <property type="term" value="P:ribosomal large subunit assembly"/>
    <property type="evidence" value="ECO:0007669"/>
    <property type="project" value="UniProtKB-UniRule"/>
</dbReference>
<evidence type="ECO:0000256" key="7">
    <source>
        <dbReference type="ARBA" id="ARBA00035172"/>
    </source>
</evidence>
<dbReference type="SUPFAM" id="SSF74731">
    <property type="entry name" value="Ribosomal protein L20"/>
    <property type="match status" value="1"/>
</dbReference>
<dbReference type="STRING" id="1423811.FC72_GL000032"/>
<dbReference type="Gene3D" id="1.10.1900.20">
    <property type="entry name" value="Ribosomal protein L20"/>
    <property type="match status" value="1"/>
</dbReference>
<dbReference type="EMBL" id="AZDG01000001">
    <property type="protein sequence ID" value="KRK65591.1"/>
    <property type="molecule type" value="Genomic_DNA"/>
</dbReference>
<dbReference type="PROSITE" id="PS00937">
    <property type="entry name" value="RIBOSOMAL_L20"/>
    <property type="match status" value="1"/>
</dbReference>
<keyword evidence="5 8" id="KW-0687">Ribonucleoprotein</keyword>
<keyword evidence="3 8" id="KW-0694">RNA-binding</keyword>
<comment type="function">
    <text evidence="6 8 9">Binds directly to 23S ribosomal RNA and is necessary for the in vitro assembly process of the 50S ribosomal subunit. It is not involved in the protein synthesizing functions of that subunit.</text>
</comment>